<dbReference type="PANTHER" id="PTHR21196">
    <property type="entry name" value="U7 SNRNA-ASSOCIATED SM-LIKE PROTEIN LSM10"/>
    <property type="match status" value="1"/>
</dbReference>
<name>W4H8K5_APHAT</name>
<feature type="domain" description="Sm" evidence="2">
    <location>
        <begin position="11"/>
        <end position="75"/>
    </location>
</feature>
<evidence type="ECO:0000313" key="3">
    <source>
        <dbReference type="EMBL" id="ETV87589.1"/>
    </source>
</evidence>
<gene>
    <name evidence="3" type="ORF">H257_01115</name>
</gene>
<protein>
    <recommendedName>
        <fullName evidence="2">Sm domain-containing protein</fullName>
    </recommendedName>
</protein>
<dbReference type="SUPFAM" id="SSF50182">
    <property type="entry name" value="Sm-like ribonucleoproteins"/>
    <property type="match status" value="1"/>
</dbReference>
<dbReference type="GO" id="GO:0071209">
    <property type="term" value="F:U7 snRNA binding"/>
    <property type="evidence" value="ECO:0007669"/>
    <property type="project" value="TreeGrafter"/>
</dbReference>
<dbReference type="GO" id="GO:0071254">
    <property type="term" value="C:cytoplasmic U snRNP body"/>
    <property type="evidence" value="ECO:0007669"/>
    <property type="project" value="TreeGrafter"/>
</dbReference>
<dbReference type="InterPro" id="IPR001163">
    <property type="entry name" value="Sm_dom_euk/arc"/>
</dbReference>
<dbReference type="STRING" id="112090.W4H8K5"/>
<reference evidence="3" key="1">
    <citation type="submission" date="2013-12" db="EMBL/GenBank/DDBJ databases">
        <title>The Genome Sequence of Aphanomyces astaci APO3.</title>
        <authorList>
            <consortium name="The Broad Institute Genomics Platform"/>
            <person name="Russ C."/>
            <person name="Tyler B."/>
            <person name="van West P."/>
            <person name="Dieguez-Uribeondo J."/>
            <person name="Young S.K."/>
            <person name="Zeng Q."/>
            <person name="Gargeya S."/>
            <person name="Fitzgerald M."/>
            <person name="Abouelleil A."/>
            <person name="Alvarado L."/>
            <person name="Chapman S.B."/>
            <person name="Gainer-Dewar J."/>
            <person name="Goldberg J."/>
            <person name="Griggs A."/>
            <person name="Gujja S."/>
            <person name="Hansen M."/>
            <person name="Howarth C."/>
            <person name="Imamovic A."/>
            <person name="Ireland A."/>
            <person name="Larimer J."/>
            <person name="McCowan C."/>
            <person name="Murphy C."/>
            <person name="Pearson M."/>
            <person name="Poon T.W."/>
            <person name="Priest M."/>
            <person name="Roberts A."/>
            <person name="Saif S."/>
            <person name="Shea T."/>
            <person name="Sykes S."/>
            <person name="Wortman J."/>
            <person name="Nusbaum C."/>
            <person name="Birren B."/>
        </authorList>
    </citation>
    <scope>NUCLEOTIDE SEQUENCE [LARGE SCALE GENOMIC DNA]</scope>
    <source>
        <strain evidence="3">APO3</strain>
    </source>
</reference>
<dbReference type="Gene3D" id="2.30.30.100">
    <property type="match status" value="1"/>
</dbReference>
<proteinExistence type="predicted"/>
<dbReference type="GeneID" id="20803111"/>
<evidence type="ECO:0000259" key="2">
    <source>
        <dbReference type="Pfam" id="PF01423"/>
    </source>
</evidence>
<dbReference type="EMBL" id="KI913115">
    <property type="protein sequence ID" value="ETV87589.1"/>
    <property type="molecule type" value="Genomic_DNA"/>
</dbReference>
<dbReference type="GO" id="GO:0071208">
    <property type="term" value="F:histone pre-mRNA DCP binding"/>
    <property type="evidence" value="ECO:0007669"/>
    <property type="project" value="TreeGrafter"/>
</dbReference>
<dbReference type="RefSeq" id="XP_009822452.1">
    <property type="nucleotide sequence ID" value="XM_009824150.1"/>
</dbReference>
<feature type="region of interest" description="Disordered" evidence="1">
    <location>
        <begin position="97"/>
        <end position="118"/>
    </location>
</feature>
<dbReference type="OrthoDB" id="10256176at2759"/>
<dbReference type="VEuPathDB" id="FungiDB:H257_01115"/>
<evidence type="ECO:0000256" key="1">
    <source>
        <dbReference type="SAM" id="MobiDB-lite"/>
    </source>
</evidence>
<dbReference type="Pfam" id="PF01423">
    <property type="entry name" value="LSM"/>
    <property type="match status" value="1"/>
</dbReference>
<accession>W4H8K5</accession>
<organism evidence="3">
    <name type="scientific">Aphanomyces astaci</name>
    <name type="common">Crayfish plague agent</name>
    <dbReference type="NCBI Taxonomy" id="112090"/>
    <lineage>
        <taxon>Eukaryota</taxon>
        <taxon>Sar</taxon>
        <taxon>Stramenopiles</taxon>
        <taxon>Oomycota</taxon>
        <taxon>Saprolegniomycetes</taxon>
        <taxon>Saprolegniales</taxon>
        <taxon>Verrucalvaceae</taxon>
        <taxon>Aphanomyces</taxon>
    </lineage>
</organism>
<dbReference type="GO" id="GO:0016604">
    <property type="term" value="C:nuclear body"/>
    <property type="evidence" value="ECO:0007669"/>
    <property type="project" value="TreeGrafter"/>
</dbReference>
<sequence>MKRAHRSVVVLLQSMLGMDVKIELKTEYVLEGRVEEVGEGNMDVRLTNVKQTSPQGAIVHLDEVFVMGKMILFVHLPDRLNVAVHLRDYMQMVDKNRSMYQRSTRKPATTPSAPPVST</sequence>
<dbReference type="PANTHER" id="PTHR21196:SF1">
    <property type="entry name" value="U7 SNRNA-ASSOCIATED SM-LIKE PROTEIN LSM10"/>
    <property type="match status" value="1"/>
</dbReference>
<dbReference type="AlphaFoldDB" id="W4H8K5"/>
<dbReference type="GO" id="GO:0006398">
    <property type="term" value="P:mRNA 3'-end processing by stem-loop binding and cleavage"/>
    <property type="evidence" value="ECO:0007669"/>
    <property type="project" value="TreeGrafter"/>
</dbReference>
<dbReference type="InterPro" id="IPR052840">
    <property type="entry name" value="U7_snRNA_Sm-like"/>
</dbReference>
<dbReference type="InterPro" id="IPR010920">
    <property type="entry name" value="LSM_dom_sf"/>
</dbReference>